<sequence length="344" mass="37988">MFSKAMLPIEKQVQTWVELGNIPGAVLEVSLGGQFAWHKSWGSYSDGRMQRPITRSTIFDAASLTKVTATLPAILLLAKCSQLSLDDKVQRYIPGFLHEQVTLRQLLQHTSGLPADLPRIDRYEQRDVIQDILQQELVSTAGTQVLYSDLGFILLGAIIEELTQQTISAFVEHEVFTPLGMRDSRFQPVASLRERIAATEADGDGFIVGAVHDEKCFQLGGASGSAGLFTTAADLVQYAKSWLTVDDTLLSRRQRQECVAAPFQGRGLGWEVWQGQSVVPSCSAAWPIGSYGHTGFTGTSIWIEPRNELIVVFMTNAIHYGRSNPIRQLRPLLHEAIYSSLIGD</sequence>
<feature type="domain" description="Beta-lactamase-related" evidence="2">
    <location>
        <begin position="18"/>
        <end position="320"/>
    </location>
</feature>
<dbReference type="Pfam" id="PF00144">
    <property type="entry name" value="Beta-lactamase"/>
    <property type="match status" value="1"/>
</dbReference>
<dbReference type="PANTHER" id="PTHR43283:SF11">
    <property type="entry name" value="BETA-LACTAMASE-RELATED DOMAIN-CONTAINING PROTEIN"/>
    <property type="match status" value="1"/>
</dbReference>
<reference evidence="3" key="1">
    <citation type="submission" date="2020-03" db="EMBL/GenBank/DDBJ databases">
        <title>Draft sequencing of Paenibacilllus sp. S3N08.</title>
        <authorList>
            <person name="Kim D.-U."/>
        </authorList>
    </citation>
    <scope>NUCLEOTIDE SEQUENCE</scope>
    <source>
        <strain evidence="3">S3N08</strain>
    </source>
</reference>
<proteinExistence type="predicted"/>
<comment type="caution">
    <text evidence="3">The sequence shown here is derived from an EMBL/GenBank/DDBJ whole genome shotgun (WGS) entry which is preliminary data.</text>
</comment>
<keyword evidence="1" id="KW-0378">Hydrolase</keyword>
<dbReference type="InterPro" id="IPR001466">
    <property type="entry name" value="Beta-lactam-related"/>
</dbReference>
<dbReference type="InterPro" id="IPR050789">
    <property type="entry name" value="Diverse_Enzym_Activities"/>
</dbReference>
<dbReference type="Gene3D" id="3.40.710.10">
    <property type="entry name" value="DD-peptidase/beta-lactamase superfamily"/>
    <property type="match status" value="1"/>
</dbReference>
<dbReference type="InterPro" id="IPR012338">
    <property type="entry name" value="Beta-lactam/transpept-like"/>
</dbReference>
<dbReference type="PANTHER" id="PTHR43283">
    <property type="entry name" value="BETA-LACTAMASE-RELATED"/>
    <property type="match status" value="1"/>
</dbReference>
<dbReference type="SUPFAM" id="SSF56601">
    <property type="entry name" value="beta-lactamase/transpeptidase-like"/>
    <property type="match status" value="1"/>
</dbReference>
<dbReference type="EMBL" id="JAAOIW010000003">
    <property type="protein sequence ID" value="NHN30273.1"/>
    <property type="molecule type" value="Genomic_DNA"/>
</dbReference>
<dbReference type="Proteomes" id="UP001165962">
    <property type="component" value="Unassembled WGS sequence"/>
</dbReference>
<accession>A0ABX0J3N6</accession>
<evidence type="ECO:0000256" key="1">
    <source>
        <dbReference type="ARBA" id="ARBA00022801"/>
    </source>
</evidence>
<evidence type="ECO:0000259" key="2">
    <source>
        <dbReference type="Pfam" id="PF00144"/>
    </source>
</evidence>
<evidence type="ECO:0000313" key="3">
    <source>
        <dbReference type="EMBL" id="NHN30273.1"/>
    </source>
</evidence>
<protein>
    <submittedName>
        <fullName evidence="3">Beta-lactamase family protein</fullName>
    </submittedName>
</protein>
<evidence type="ECO:0000313" key="4">
    <source>
        <dbReference type="Proteomes" id="UP001165962"/>
    </source>
</evidence>
<keyword evidence="4" id="KW-1185">Reference proteome</keyword>
<name>A0ABX0J3N6_9BACL</name>
<gene>
    <name evidence="3" type="ORF">G9U52_10550</name>
</gene>
<organism evidence="3 4">
    <name type="scientific">Paenibacillus agricola</name>
    <dbReference type="NCBI Taxonomy" id="2716264"/>
    <lineage>
        <taxon>Bacteria</taxon>
        <taxon>Bacillati</taxon>
        <taxon>Bacillota</taxon>
        <taxon>Bacilli</taxon>
        <taxon>Bacillales</taxon>
        <taxon>Paenibacillaceae</taxon>
        <taxon>Paenibacillus</taxon>
    </lineage>
</organism>